<evidence type="ECO:0008006" key="3">
    <source>
        <dbReference type="Google" id="ProtNLM"/>
    </source>
</evidence>
<dbReference type="RefSeq" id="WP_072722608.1">
    <property type="nucleotide sequence ID" value="NZ_LN889815.1"/>
</dbReference>
<reference evidence="2" key="1">
    <citation type="submission" date="2015-10" db="EMBL/GenBank/DDBJ databases">
        <authorList>
            <person name="Regsiter A."/>
            <person name="william w."/>
        </authorList>
    </citation>
    <scope>NUCLEOTIDE SEQUENCE [LARGE SCALE GENOMIC DNA]</scope>
</reference>
<organism evidence="1 2">
    <name type="scientific">Planktothrix tepida PCC 9214</name>
    <dbReference type="NCBI Taxonomy" id="671072"/>
    <lineage>
        <taxon>Bacteria</taxon>
        <taxon>Bacillati</taxon>
        <taxon>Cyanobacteriota</taxon>
        <taxon>Cyanophyceae</taxon>
        <taxon>Oscillatoriophycideae</taxon>
        <taxon>Oscillatoriales</taxon>
        <taxon>Microcoleaceae</taxon>
        <taxon>Planktothrix</taxon>
    </lineage>
</organism>
<evidence type="ECO:0000313" key="1">
    <source>
        <dbReference type="EMBL" id="CUR35672.1"/>
    </source>
</evidence>
<proteinExistence type="predicted"/>
<dbReference type="Proteomes" id="UP000184315">
    <property type="component" value="Unassembled WGS sequence"/>
</dbReference>
<dbReference type="NCBIfam" id="TIGR02574">
    <property type="entry name" value="stabl_TIGR02574"/>
    <property type="match status" value="1"/>
</dbReference>
<dbReference type="AlphaFoldDB" id="A0A1J1LSU3"/>
<keyword evidence="2" id="KW-1185">Reference proteome</keyword>
<dbReference type="Pfam" id="PF09720">
    <property type="entry name" value="Unstab_antitox"/>
    <property type="match status" value="1"/>
</dbReference>
<gene>
    <name evidence="1" type="ORF">PL9214670298</name>
</gene>
<dbReference type="STRING" id="671072.PL9214670298"/>
<name>A0A1J1LSU3_9CYAN</name>
<dbReference type="OrthoDB" id="8909055at2"/>
<sequence>MKSLLSEQILPLTIPEKLQLIEDIWESVVMDADQIPLTPSQKQELDRRLASYQNIENEGESWEVVKRRIIKDDIEN</sequence>
<accession>A0A1J1LSU3</accession>
<evidence type="ECO:0000313" key="2">
    <source>
        <dbReference type="Proteomes" id="UP000184315"/>
    </source>
</evidence>
<dbReference type="InterPro" id="IPR013406">
    <property type="entry name" value="CHP02574_addiction_mod"/>
</dbReference>
<protein>
    <recommendedName>
        <fullName evidence="3">Addiction module component, TIGR02574 family</fullName>
    </recommendedName>
</protein>
<dbReference type="EMBL" id="CZDF01000174">
    <property type="protein sequence ID" value="CUR35672.1"/>
    <property type="molecule type" value="Genomic_DNA"/>
</dbReference>